<keyword evidence="3" id="KW-1185">Reference proteome</keyword>
<accession>A0A7C9J7L2</accession>
<evidence type="ECO:0000256" key="1">
    <source>
        <dbReference type="SAM" id="MobiDB-lite"/>
    </source>
</evidence>
<protein>
    <submittedName>
        <fullName evidence="2">Uncharacterized protein</fullName>
    </submittedName>
</protein>
<feature type="region of interest" description="Disordered" evidence="1">
    <location>
        <begin position="84"/>
        <end position="108"/>
    </location>
</feature>
<dbReference type="RefSeq" id="WP_161483575.1">
    <property type="nucleotide sequence ID" value="NZ_WXEW01000011.1"/>
</dbReference>
<sequence length="108" mass="11304">MSEGYGAATIMIHPGREARVSASICAGVNVSVRYFAGRDGNPGFIAIDQDRVGLKIALPSVNSEASVDFLRELAEAVTSLLAETQRSPDQLPLPDLDDGADTGETKAA</sequence>
<reference evidence="2 3" key="1">
    <citation type="submission" date="2020-01" db="EMBL/GenBank/DDBJ databases">
        <title>Herbidospora sp. NEAU-GS84 nov., a novel actinomycete isolated from soil.</title>
        <authorList>
            <person name="Han L."/>
        </authorList>
    </citation>
    <scope>NUCLEOTIDE SEQUENCE [LARGE SCALE GENOMIC DNA]</scope>
    <source>
        <strain evidence="2 3">NEAU-GS84</strain>
    </source>
</reference>
<dbReference type="AlphaFoldDB" id="A0A7C9J7L2"/>
<dbReference type="Proteomes" id="UP000479526">
    <property type="component" value="Unassembled WGS sequence"/>
</dbReference>
<organism evidence="2 3">
    <name type="scientific">Herbidospora solisilvae</name>
    <dbReference type="NCBI Taxonomy" id="2696284"/>
    <lineage>
        <taxon>Bacteria</taxon>
        <taxon>Bacillati</taxon>
        <taxon>Actinomycetota</taxon>
        <taxon>Actinomycetes</taxon>
        <taxon>Streptosporangiales</taxon>
        <taxon>Streptosporangiaceae</taxon>
        <taxon>Herbidospora</taxon>
    </lineage>
</organism>
<gene>
    <name evidence="2" type="ORF">GT755_33525</name>
</gene>
<evidence type="ECO:0000313" key="2">
    <source>
        <dbReference type="EMBL" id="NAS26585.1"/>
    </source>
</evidence>
<comment type="caution">
    <text evidence="2">The sequence shown here is derived from an EMBL/GenBank/DDBJ whole genome shotgun (WGS) entry which is preliminary data.</text>
</comment>
<evidence type="ECO:0000313" key="3">
    <source>
        <dbReference type="Proteomes" id="UP000479526"/>
    </source>
</evidence>
<proteinExistence type="predicted"/>
<dbReference type="EMBL" id="WXEW01000011">
    <property type="protein sequence ID" value="NAS26585.1"/>
    <property type="molecule type" value="Genomic_DNA"/>
</dbReference>
<name>A0A7C9J7L2_9ACTN</name>